<evidence type="ECO:0000313" key="10">
    <source>
        <dbReference type="EMBL" id="MBL4928593.1"/>
    </source>
</evidence>
<dbReference type="Gene3D" id="1.10.4030.10">
    <property type="entry name" value="Porin chaperone SurA, peptide-binding domain"/>
    <property type="match status" value="1"/>
</dbReference>
<dbReference type="Gene3D" id="6.10.140.970">
    <property type="match status" value="1"/>
</dbReference>
<dbReference type="RefSeq" id="WP_202660641.1">
    <property type="nucleotide sequence ID" value="NZ_JAESVP010000005.1"/>
</dbReference>
<keyword evidence="11" id="KW-1185">Reference proteome</keyword>
<keyword evidence="3 8" id="KW-0812">Transmembrane</keyword>
<dbReference type="InterPro" id="IPR027304">
    <property type="entry name" value="Trigger_fact/SurA_dom_sf"/>
</dbReference>
<comment type="subcellular location">
    <subcellularLocation>
        <location evidence="1">Cell membrane</location>
        <topology evidence="1">Single-pass type II membrane protein</topology>
    </subcellularLocation>
</comment>
<reference evidence="10" key="1">
    <citation type="submission" date="2021-01" db="EMBL/GenBank/DDBJ databases">
        <title>Genome seq and assembly of Tabrizicola sp. KVB23.</title>
        <authorList>
            <person name="Chhetri G."/>
        </authorList>
    </citation>
    <scope>NUCLEOTIDE SEQUENCE</scope>
    <source>
        <strain evidence="10">KVB23</strain>
    </source>
</reference>
<evidence type="ECO:0000256" key="5">
    <source>
        <dbReference type="ARBA" id="ARBA00023136"/>
    </source>
</evidence>
<dbReference type="PANTHER" id="PTHR47529:SF1">
    <property type="entry name" value="PERIPLASMIC CHAPERONE PPID"/>
    <property type="match status" value="1"/>
</dbReference>
<evidence type="ECO:0000256" key="1">
    <source>
        <dbReference type="ARBA" id="ARBA00004401"/>
    </source>
</evidence>
<evidence type="ECO:0000256" key="6">
    <source>
        <dbReference type="ARBA" id="ARBA00023186"/>
    </source>
</evidence>
<comment type="caution">
    <text evidence="10">The sequence shown here is derived from an EMBL/GenBank/DDBJ whole genome shotgun (WGS) entry which is preliminary data.</text>
</comment>
<evidence type="ECO:0000256" key="7">
    <source>
        <dbReference type="ARBA" id="ARBA00038408"/>
    </source>
</evidence>
<protein>
    <submittedName>
        <fullName evidence="10">SurA N-terminal domain-containing protein</fullName>
    </submittedName>
</protein>
<keyword evidence="5 8" id="KW-0472">Membrane</keyword>
<dbReference type="GO" id="GO:0005886">
    <property type="term" value="C:plasma membrane"/>
    <property type="evidence" value="ECO:0007669"/>
    <property type="project" value="UniProtKB-SubCell"/>
</dbReference>
<dbReference type="EMBL" id="JAESVP010000005">
    <property type="protein sequence ID" value="MBL4928593.1"/>
    <property type="molecule type" value="Genomic_DNA"/>
</dbReference>
<evidence type="ECO:0000256" key="4">
    <source>
        <dbReference type="ARBA" id="ARBA00022989"/>
    </source>
</evidence>
<dbReference type="Pfam" id="PF13145">
    <property type="entry name" value="Rotamase_2"/>
    <property type="match status" value="2"/>
</dbReference>
<keyword evidence="2" id="KW-1003">Cell membrane</keyword>
<comment type="similarity">
    <text evidence="7">Belongs to the PpiD chaperone family.</text>
</comment>
<gene>
    <name evidence="10" type="ORF">JI744_10800</name>
</gene>
<dbReference type="AlphaFoldDB" id="A0A8J7MR02"/>
<keyword evidence="4 8" id="KW-1133">Transmembrane helix</keyword>
<evidence type="ECO:0000313" key="11">
    <source>
        <dbReference type="Proteomes" id="UP000619033"/>
    </source>
</evidence>
<sequence length="628" mass="65947">MAKAAKHDDDEAPKKSKKGNHVLSLVLLAMIVGGLGGYGVTNFGGGVTKIGSVGDREITVNEYARTMRAEANQLSKQFGTQLTMEQVRAFGLDQKVLQTLVSGAALDNEADRIGLSVGDDVLKSQLSTNQAFQGVSGAFDPQTYRDVLQRNNLTESEYEKGLRSDMARSLLQGAVTGGVVTPKPLTDAIFAWAGEKRGYTLLRLTEAGLPTPLPAPTEAEIKAWYDAHLTDYTRPEAKRITYAALLPKDIAGKITISDDDLKKAYEAKKDEYVVPEKRLVERLAFATEEEAKAAKDRLDKGEATFEGLVADRKLQLTDVDIGDVSKTELGAAGDAVFGLAEPGVVGPLPSALGPALFRMNGILAAQEKTFDQAKAELLTAAQETAARKEISAKSEAIDDALAGGATLQDLAKEQGMVLVTTDYAPAADDNDPLTQDAAVQAAADKLAEGDFAETVATADGGIVALQMDEMVPAAPRPLDKVKDKVAAAVRSDALAKALATRGDAVLAAVKGGASLASQGIAERSAPIDRQGTVEGAPPALVETLFKLAPGEVQLVQDKDFVALIQLNDVVAADPAGQDGKALQEAIQINAAKAISADILALYTQSLTTEAGITLDQSAINAVNSQLGN</sequence>
<evidence type="ECO:0000259" key="9">
    <source>
        <dbReference type="Pfam" id="PF13145"/>
    </source>
</evidence>
<dbReference type="InterPro" id="IPR052029">
    <property type="entry name" value="PpiD_chaperone"/>
</dbReference>
<feature type="transmembrane region" description="Helical" evidence="8">
    <location>
        <begin position="21"/>
        <end position="40"/>
    </location>
</feature>
<evidence type="ECO:0000256" key="8">
    <source>
        <dbReference type="SAM" id="Phobius"/>
    </source>
</evidence>
<evidence type="ECO:0000256" key="3">
    <source>
        <dbReference type="ARBA" id="ARBA00022692"/>
    </source>
</evidence>
<keyword evidence="6" id="KW-0143">Chaperone</keyword>
<name>A0A8J7MR02_9RHOB</name>
<evidence type="ECO:0000256" key="2">
    <source>
        <dbReference type="ARBA" id="ARBA00022475"/>
    </source>
</evidence>
<feature type="domain" description="PpiC" evidence="9">
    <location>
        <begin position="256"/>
        <end position="374"/>
    </location>
</feature>
<dbReference type="Pfam" id="PF13624">
    <property type="entry name" value="SurA_N_3"/>
    <property type="match status" value="1"/>
</dbReference>
<dbReference type="Proteomes" id="UP000619033">
    <property type="component" value="Unassembled WGS sequence"/>
</dbReference>
<accession>A0A8J7MR02</accession>
<dbReference type="SUPFAM" id="SSF109998">
    <property type="entry name" value="Triger factor/SurA peptide-binding domain-like"/>
    <property type="match status" value="1"/>
</dbReference>
<dbReference type="GO" id="GO:0003755">
    <property type="term" value="F:peptidyl-prolyl cis-trans isomerase activity"/>
    <property type="evidence" value="ECO:0007669"/>
    <property type="project" value="InterPro"/>
</dbReference>
<dbReference type="InterPro" id="IPR000297">
    <property type="entry name" value="PPIase_PpiC"/>
</dbReference>
<organism evidence="10 11">
    <name type="scientific">Fuscibacter oryzae</name>
    <dbReference type="NCBI Taxonomy" id="2803939"/>
    <lineage>
        <taxon>Bacteria</taxon>
        <taxon>Pseudomonadati</taxon>
        <taxon>Pseudomonadota</taxon>
        <taxon>Alphaproteobacteria</taxon>
        <taxon>Rhodobacterales</taxon>
        <taxon>Paracoccaceae</taxon>
        <taxon>Fuscibacter</taxon>
    </lineage>
</organism>
<proteinExistence type="inferred from homology"/>
<feature type="domain" description="PpiC" evidence="9">
    <location>
        <begin position="391"/>
        <end position="483"/>
    </location>
</feature>
<dbReference type="PANTHER" id="PTHR47529">
    <property type="entry name" value="PEPTIDYL-PROLYL CIS-TRANS ISOMERASE D"/>
    <property type="match status" value="1"/>
</dbReference>